<keyword evidence="4" id="KW-0689">Ribosomal protein</keyword>
<evidence type="ECO:0000313" key="8">
    <source>
        <dbReference type="EMBL" id="KAB8356320.1"/>
    </source>
</evidence>
<dbReference type="EMBL" id="VIBQ01000016">
    <property type="protein sequence ID" value="KAB8356320.1"/>
    <property type="molecule type" value="Genomic_DNA"/>
</dbReference>
<feature type="compositionally biased region" description="Basic and acidic residues" evidence="6">
    <location>
        <begin position="741"/>
        <end position="753"/>
    </location>
</feature>
<organism evidence="8 9">
    <name type="scientific">Carpinus fangiana</name>
    <dbReference type="NCBI Taxonomy" id="176857"/>
    <lineage>
        <taxon>Eukaryota</taxon>
        <taxon>Viridiplantae</taxon>
        <taxon>Streptophyta</taxon>
        <taxon>Embryophyta</taxon>
        <taxon>Tracheophyta</taxon>
        <taxon>Spermatophyta</taxon>
        <taxon>Magnoliopsida</taxon>
        <taxon>eudicotyledons</taxon>
        <taxon>Gunneridae</taxon>
        <taxon>Pentapetalae</taxon>
        <taxon>rosids</taxon>
        <taxon>fabids</taxon>
        <taxon>Fagales</taxon>
        <taxon>Betulaceae</taxon>
        <taxon>Carpinus</taxon>
    </lineage>
</organism>
<comment type="caution">
    <text evidence="8">The sequence shown here is derived from an EMBL/GenBank/DDBJ whole genome shotgun (WGS) entry which is preliminary data.</text>
</comment>
<evidence type="ECO:0000256" key="1">
    <source>
        <dbReference type="ARBA" id="ARBA00009083"/>
    </source>
</evidence>
<dbReference type="Gene3D" id="1.10.287.1480">
    <property type="match status" value="1"/>
</dbReference>
<dbReference type="InterPro" id="IPR053858">
    <property type="entry name" value="Arb2_dom"/>
</dbReference>
<keyword evidence="5" id="KW-0687">Ribonucleoprotein</keyword>
<dbReference type="GO" id="GO:0006412">
    <property type="term" value="P:translation"/>
    <property type="evidence" value="ECO:0007669"/>
    <property type="project" value="InterPro"/>
</dbReference>
<accession>A0A5N6KWJ3</accession>
<keyword evidence="2" id="KW-0699">rRNA-binding</keyword>
<dbReference type="Pfam" id="PF22749">
    <property type="entry name" value="Arb2"/>
    <property type="match status" value="1"/>
</dbReference>
<reference evidence="8 9" key="1">
    <citation type="submission" date="2019-06" db="EMBL/GenBank/DDBJ databases">
        <title>A chromosomal-level reference genome of Carpinus fangiana (Coryloideae, Betulaceae).</title>
        <authorList>
            <person name="Yang X."/>
            <person name="Wang Z."/>
            <person name="Zhang L."/>
            <person name="Hao G."/>
            <person name="Liu J."/>
            <person name="Yang Y."/>
        </authorList>
    </citation>
    <scope>NUCLEOTIDE SEQUENCE [LARGE SCALE GENOMIC DNA]</scope>
    <source>
        <strain evidence="8">Cfa_2016G</strain>
        <tissue evidence="8">Leaf</tissue>
    </source>
</reference>
<evidence type="ECO:0000259" key="7">
    <source>
        <dbReference type="Pfam" id="PF22749"/>
    </source>
</evidence>
<feature type="region of interest" description="Disordered" evidence="6">
    <location>
        <begin position="712"/>
        <end position="753"/>
    </location>
</feature>
<dbReference type="SUPFAM" id="SSF57716">
    <property type="entry name" value="Glucocorticoid receptor-like (DNA-binding domain)"/>
    <property type="match status" value="1"/>
</dbReference>
<evidence type="ECO:0000256" key="2">
    <source>
        <dbReference type="ARBA" id="ARBA00022730"/>
    </source>
</evidence>
<comment type="similarity">
    <text evidence="1">Belongs to the universal ribosomal protein uS14 family.</text>
</comment>
<feature type="domain" description="Arb2" evidence="7">
    <location>
        <begin position="286"/>
        <end position="573"/>
    </location>
</feature>
<dbReference type="GO" id="GO:0003735">
    <property type="term" value="F:structural constituent of ribosome"/>
    <property type="evidence" value="ECO:0007669"/>
    <property type="project" value="InterPro"/>
</dbReference>
<dbReference type="PANTHER" id="PTHR19836:SF19">
    <property type="entry name" value="SMALL RIBOSOMAL SUBUNIT PROTEIN US14M"/>
    <property type="match status" value="1"/>
</dbReference>
<dbReference type="PANTHER" id="PTHR19836">
    <property type="entry name" value="30S RIBOSOMAL PROTEIN S14"/>
    <property type="match status" value="1"/>
</dbReference>
<evidence type="ECO:0000313" key="9">
    <source>
        <dbReference type="Proteomes" id="UP000327013"/>
    </source>
</evidence>
<sequence length="753" mass="84006">MDIEDTDALVNEILDSSSPSTSEWLQSSSLPKEAFLGRKSNSTEHKLNKSWISKQKISFEEPAIHANPKEVAPVPLRKGHQEIQGSFIHLQLSNPSQWSSAMSQFRSKVLDIGCYANARTIRDHTKRKVFAENEPLRQALRHMIRNTTLPQRTRAQAQLKLSQMHAYTRSTQFKNRCTQGGRGRGIMSDFKMFRFAFRIAALQGNIPGLLCYLHSCCPLLLPNHIQQKSSYQNPVQMFRRLAGGLPRDPQYSSDLAKLGFGLLAPATNSSCTDCNDRFYFDGIRFKSTEAPNEYFRYFANDNERHNEVRLEAFHTAVRRHILEELKDRNIIPLYLPQLTREQPLNNEPSIPILTDLTTMDTHNDTERTPLNMRSRVVVIINQLNQDLAIFSHRMAGGEAGPSKGSMIDLVDTIRVAAWPHSHHTPGSPWVTTAAASADEDATNGDTDTDTDPPGIIILNSGQICFSNTHPEHPHGVAMTPRSWLALPRPSGLHEAPKLHAVYNRAAHNASPEAHLRHVFSPAVLGNPAIVHPDARMLVIAIGDGADETLRVLSERFTEFGARIGALAMVAPSPTYKQLRVDFLEKLEGATWAETLRLQGAYARLLARRARAWSLCERPLGAPIANARRYAPSQFATGMSDDDYELVEKMAGHSVGGAEAQETALEVAGNNEHAEYYFWPRVSGGEAKDVERVMPTACGDVVLWLTEVERHGDGYVNPTMNVPPEDDRGSQEDSGWSSDWSLNHDQDDSITKAK</sequence>
<dbReference type="GO" id="GO:0019843">
    <property type="term" value="F:rRNA binding"/>
    <property type="evidence" value="ECO:0007669"/>
    <property type="project" value="UniProtKB-KW"/>
</dbReference>
<dbReference type="Pfam" id="PF00253">
    <property type="entry name" value="Ribosomal_S14"/>
    <property type="match status" value="1"/>
</dbReference>
<dbReference type="GO" id="GO:0005763">
    <property type="term" value="C:mitochondrial small ribosomal subunit"/>
    <property type="evidence" value="ECO:0007669"/>
    <property type="project" value="TreeGrafter"/>
</dbReference>
<keyword evidence="9" id="KW-1185">Reference proteome</keyword>
<evidence type="ECO:0000256" key="4">
    <source>
        <dbReference type="ARBA" id="ARBA00022980"/>
    </source>
</evidence>
<dbReference type="Proteomes" id="UP000327013">
    <property type="component" value="Unassembled WGS sequence"/>
</dbReference>
<feature type="compositionally biased region" description="Polar residues" evidence="6">
    <location>
        <begin position="731"/>
        <end position="740"/>
    </location>
</feature>
<proteinExistence type="inferred from homology"/>
<dbReference type="FunFam" id="1.10.287.1480:FF:000001">
    <property type="entry name" value="30S ribosomal protein S14"/>
    <property type="match status" value="1"/>
</dbReference>
<evidence type="ECO:0000256" key="6">
    <source>
        <dbReference type="SAM" id="MobiDB-lite"/>
    </source>
</evidence>
<gene>
    <name evidence="8" type="ORF">FH972_023904</name>
</gene>
<protein>
    <recommendedName>
        <fullName evidence="7">Arb2 domain-containing protein</fullName>
    </recommendedName>
</protein>
<keyword evidence="3" id="KW-0694">RNA-binding</keyword>
<dbReference type="AlphaFoldDB" id="A0A5N6KWJ3"/>
<evidence type="ECO:0000256" key="5">
    <source>
        <dbReference type="ARBA" id="ARBA00023274"/>
    </source>
</evidence>
<dbReference type="InterPro" id="IPR001209">
    <property type="entry name" value="Ribosomal_uS14"/>
</dbReference>
<dbReference type="OrthoDB" id="413436at2759"/>
<evidence type="ECO:0000256" key="3">
    <source>
        <dbReference type="ARBA" id="ARBA00022884"/>
    </source>
</evidence>
<name>A0A5N6KWJ3_9ROSI</name>